<dbReference type="GO" id="GO:0005634">
    <property type="term" value="C:nucleus"/>
    <property type="evidence" value="ECO:0007669"/>
    <property type="project" value="UniProtKB-SubCell"/>
</dbReference>
<evidence type="ECO:0000256" key="3">
    <source>
        <dbReference type="ARBA" id="ARBA00023125"/>
    </source>
</evidence>
<evidence type="ECO:0000256" key="8">
    <source>
        <dbReference type="PROSITE-ProRule" id="PRU00108"/>
    </source>
</evidence>
<dbReference type="PANTHER" id="PTHR24326">
    <property type="entry name" value="HOMEOBOX-LEUCINE ZIPPER PROTEIN"/>
    <property type="match status" value="1"/>
</dbReference>
<feature type="DNA-binding region" description="Homeobox" evidence="8">
    <location>
        <begin position="28"/>
        <end position="87"/>
    </location>
</feature>
<feature type="compositionally biased region" description="Basic and acidic residues" evidence="11">
    <location>
        <begin position="175"/>
        <end position="184"/>
    </location>
</feature>
<dbReference type="GO" id="GO:0009737">
    <property type="term" value="P:response to abscisic acid"/>
    <property type="evidence" value="ECO:0007669"/>
    <property type="project" value="UniProtKB-ARBA"/>
</dbReference>
<comment type="similarity">
    <text evidence="7 10">Belongs to the HD-ZIP homeobox family. Class I subfamily.</text>
</comment>
<proteinExistence type="inferred from homology"/>
<dbReference type="PANTHER" id="PTHR24326:SF543">
    <property type="entry name" value="HOMEOBOX-LEUCINE ZIPPER PROTEIN"/>
    <property type="match status" value="1"/>
</dbReference>
<feature type="compositionally biased region" description="Polar residues" evidence="11">
    <location>
        <begin position="129"/>
        <end position="138"/>
    </location>
</feature>
<dbReference type="SMART" id="SM00389">
    <property type="entry name" value="HOX"/>
    <property type="match status" value="1"/>
</dbReference>
<comment type="function">
    <text evidence="10">Transcription factor.</text>
</comment>
<evidence type="ECO:0000256" key="10">
    <source>
        <dbReference type="RuleBase" id="RU369038"/>
    </source>
</evidence>
<feature type="region of interest" description="Disordered" evidence="11">
    <location>
        <begin position="129"/>
        <end position="201"/>
    </location>
</feature>
<keyword evidence="2 10" id="KW-0805">Transcription regulation</keyword>
<dbReference type="Pfam" id="PF00046">
    <property type="entry name" value="Homeodomain"/>
    <property type="match status" value="1"/>
</dbReference>
<dbReference type="PRINTS" id="PR00031">
    <property type="entry name" value="HTHREPRESSR"/>
</dbReference>
<organism evidence="13 14">
    <name type="scientific">Coffea arabica</name>
    <name type="common">Arabian coffee</name>
    <dbReference type="NCBI Taxonomy" id="13443"/>
    <lineage>
        <taxon>Eukaryota</taxon>
        <taxon>Viridiplantae</taxon>
        <taxon>Streptophyta</taxon>
        <taxon>Embryophyta</taxon>
        <taxon>Tracheophyta</taxon>
        <taxon>Spermatophyta</taxon>
        <taxon>Magnoliopsida</taxon>
        <taxon>eudicotyledons</taxon>
        <taxon>Gunneridae</taxon>
        <taxon>Pentapetalae</taxon>
        <taxon>asterids</taxon>
        <taxon>lamiids</taxon>
        <taxon>Gentianales</taxon>
        <taxon>Rubiaceae</taxon>
        <taxon>Ixoroideae</taxon>
        <taxon>Gardenieae complex</taxon>
        <taxon>Bertiereae - Coffeeae clade</taxon>
        <taxon>Coffeeae</taxon>
        <taxon>Coffea</taxon>
    </lineage>
</organism>
<feature type="domain" description="Homeobox" evidence="12">
    <location>
        <begin position="26"/>
        <end position="86"/>
    </location>
</feature>
<dbReference type="Proteomes" id="UP001652660">
    <property type="component" value="Chromosome 2c"/>
</dbReference>
<keyword evidence="13" id="KW-1185">Reference proteome</keyword>
<keyword evidence="4 8" id="KW-0371">Homeobox</keyword>
<keyword evidence="5 10" id="KW-0804">Transcription</keyword>
<accession>A0A6P6VH86</accession>
<evidence type="ECO:0000259" key="12">
    <source>
        <dbReference type="PROSITE" id="PS50071"/>
    </source>
</evidence>
<dbReference type="SUPFAM" id="SSF46689">
    <property type="entry name" value="Homeodomain-like"/>
    <property type="match status" value="1"/>
</dbReference>
<evidence type="ECO:0000313" key="14">
    <source>
        <dbReference type="RefSeq" id="XP_027101292.2"/>
    </source>
</evidence>
<dbReference type="GO" id="GO:0000976">
    <property type="term" value="F:transcription cis-regulatory region binding"/>
    <property type="evidence" value="ECO:0007669"/>
    <property type="project" value="UniProtKB-ARBA"/>
</dbReference>
<dbReference type="GO" id="GO:0000981">
    <property type="term" value="F:DNA-binding transcription factor activity, RNA polymerase II-specific"/>
    <property type="evidence" value="ECO:0007669"/>
    <property type="project" value="UniProtKB-UniRule"/>
</dbReference>
<protein>
    <recommendedName>
        <fullName evidence="10">Homeobox-leucine zipper protein</fullName>
    </recommendedName>
    <alternativeName>
        <fullName evidence="10">HD-ZIP protein</fullName>
    </alternativeName>
    <alternativeName>
        <fullName evidence="10">Homeodomain transcription factor</fullName>
    </alternativeName>
</protein>
<name>A0A6P6VH86_COFAR</name>
<reference evidence="14" key="2">
    <citation type="submission" date="2025-08" db="UniProtKB">
        <authorList>
            <consortium name="RefSeq"/>
        </authorList>
    </citation>
    <scope>IDENTIFICATION</scope>
    <source>
        <tissue evidence="14">Leaves</tissue>
    </source>
</reference>
<dbReference type="InterPro" id="IPR003106">
    <property type="entry name" value="Leu_zip_homeo"/>
</dbReference>
<dbReference type="GeneID" id="113720826"/>
<evidence type="ECO:0000313" key="13">
    <source>
        <dbReference type="Proteomes" id="UP001652660"/>
    </source>
</evidence>
<dbReference type="PROSITE" id="PS00027">
    <property type="entry name" value="HOMEOBOX_1"/>
    <property type="match status" value="1"/>
</dbReference>
<evidence type="ECO:0000256" key="9">
    <source>
        <dbReference type="RuleBase" id="RU000682"/>
    </source>
</evidence>
<dbReference type="InterPro" id="IPR001356">
    <property type="entry name" value="HD"/>
</dbReference>
<comment type="subcellular location">
    <subcellularLocation>
        <location evidence="1 8 9">Nucleus</location>
    </subcellularLocation>
</comment>
<dbReference type="InterPro" id="IPR045224">
    <property type="entry name" value="HDZip_class_I_plant"/>
</dbReference>
<evidence type="ECO:0000256" key="5">
    <source>
        <dbReference type="ARBA" id="ARBA00023163"/>
    </source>
</evidence>
<evidence type="ECO:0000256" key="11">
    <source>
        <dbReference type="SAM" id="MobiDB-lite"/>
    </source>
</evidence>
<keyword evidence="3 8" id="KW-0238">DNA-binding</keyword>
<dbReference type="Pfam" id="PF02183">
    <property type="entry name" value="HALZ"/>
    <property type="match status" value="1"/>
</dbReference>
<evidence type="ECO:0000256" key="1">
    <source>
        <dbReference type="ARBA" id="ARBA00004123"/>
    </source>
</evidence>
<dbReference type="GO" id="GO:0045893">
    <property type="term" value="P:positive regulation of DNA-templated transcription"/>
    <property type="evidence" value="ECO:0007669"/>
    <property type="project" value="TreeGrafter"/>
</dbReference>
<feature type="region of interest" description="Disordered" evidence="11">
    <location>
        <begin position="1"/>
        <end position="38"/>
    </location>
</feature>
<dbReference type="InterPro" id="IPR000047">
    <property type="entry name" value="HTH_motif"/>
</dbReference>
<evidence type="ECO:0000256" key="6">
    <source>
        <dbReference type="ARBA" id="ARBA00023242"/>
    </source>
</evidence>
<feature type="compositionally biased region" description="Basic and acidic residues" evidence="11">
    <location>
        <begin position="139"/>
        <end position="166"/>
    </location>
</feature>
<dbReference type="InterPro" id="IPR017970">
    <property type="entry name" value="Homeobox_CS"/>
</dbReference>
<dbReference type="CDD" id="cd00086">
    <property type="entry name" value="homeodomain"/>
    <property type="match status" value="1"/>
</dbReference>
<reference evidence="13" key="1">
    <citation type="journal article" date="2025" name="Foods">
        <title>Unveiling the Microbial Signatures of Arabica Coffee Cherries: Insights into Ripeness Specific Diversity, Functional Traits, and Implications for Quality and Safety.</title>
        <authorList>
            <consortium name="RefSeq"/>
            <person name="Tenea G.N."/>
            <person name="Cifuentes V."/>
            <person name="Reyes P."/>
            <person name="Cevallos-Vallejos M."/>
        </authorList>
    </citation>
    <scope>NUCLEOTIDE SEQUENCE [LARGE SCALE GENOMIC DNA]</scope>
</reference>
<gene>
    <name evidence="14" type="primary">LOC113720826</name>
</gene>
<dbReference type="GO" id="GO:0009414">
    <property type="term" value="P:response to water deprivation"/>
    <property type="evidence" value="ECO:0007669"/>
    <property type="project" value="UniProtKB-ARBA"/>
</dbReference>
<evidence type="ECO:0000256" key="2">
    <source>
        <dbReference type="ARBA" id="ARBA00023015"/>
    </source>
</evidence>
<sequence>MEQTGYFEQERWKPSNKHSPFPVPKRKRRNNAKRFSDEQVKSLESMFNREAKLEPRNKMQLAKDLGLQPRQVSIWFQNKRARWKSKKLEQEYRVLKANFDALCHQFEALKKENESLLEQLHTLNGLLENSNKRQSSSKDSNENAEHTAPPKRDEHRERREDDERTTKVNVDGVGVDEHFGKEDQADFDILTEQGESSSASRKPWCNLVSDGLLDESCCPSSWWDFSDGLC</sequence>
<dbReference type="Gene3D" id="1.10.10.60">
    <property type="entry name" value="Homeodomain-like"/>
    <property type="match status" value="1"/>
</dbReference>
<dbReference type="AlphaFoldDB" id="A0A6P6VH86"/>
<evidence type="ECO:0000256" key="4">
    <source>
        <dbReference type="ARBA" id="ARBA00023155"/>
    </source>
</evidence>
<dbReference type="RefSeq" id="XP_027101292.2">
    <property type="nucleotide sequence ID" value="XM_027245491.2"/>
</dbReference>
<evidence type="ECO:0000256" key="7">
    <source>
        <dbReference type="ARBA" id="ARBA00025748"/>
    </source>
</evidence>
<dbReference type="OrthoDB" id="6159439at2759"/>
<keyword evidence="6 8" id="KW-0539">Nucleus</keyword>
<dbReference type="PROSITE" id="PS50071">
    <property type="entry name" value="HOMEOBOX_2"/>
    <property type="match status" value="1"/>
</dbReference>
<dbReference type="InterPro" id="IPR009057">
    <property type="entry name" value="Homeodomain-like_sf"/>
</dbReference>